<dbReference type="EMBL" id="AXCN02000872">
    <property type="status" value="NOT_ANNOTATED_CDS"/>
    <property type="molecule type" value="Genomic_DNA"/>
</dbReference>
<dbReference type="InterPro" id="IPR007110">
    <property type="entry name" value="Ig-like_dom"/>
</dbReference>
<dbReference type="PANTHER" id="PTHR21261:SF15">
    <property type="entry name" value="BEATEN PATH IIIA, ISOFORM D-RELATED"/>
    <property type="match status" value="1"/>
</dbReference>
<dbReference type="SUPFAM" id="SSF48726">
    <property type="entry name" value="Immunoglobulin"/>
    <property type="match status" value="1"/>
</dbReference>
<dbReference type="FunFam" id="2.60.40.10:FF:001634">
    <property type="entry name" value="Beat-IIIc, isoform B"/>
    <property type="match status" value="1"/>
</dbReference>
<dbReference type="VEuPathDB" id="VectorBase:AFAF015573"/>
<sequence>MCVQQLANSIFPTGTFFPMFCAVASCRKHEMWILWIPILLLFVQDYSLAIKITNLRVPTHAIKDQSVTLVCKYDLEGEALYSVKWYKDGWEFYRYVPRDDPPQQTFPINGITVNVHNSSNNQVALDAISLSSGGKYRCEVSAEAPSFQTEANTGEMAVVVLPETDPIITGGKPRYQVGDLVRVNCTSARSKPAAQLTWYINSEQADPTCIYQYPTIVSLAQDHLETSILGLEFRVKPKHFRRGDLKLKCLATIHTLYWKSNEESMESDRPQKAPMPESRKSGLSGTTRTDDRVQTPNNGNAVFRQLERNNVLILVGMLCCILLRSSSAPR</sequence>
<dbReference type="InterPro" id="IPR013162">
    <property type="entry name" value="CD80_C2-set"/>
</dbReference>
<accession>A0A182QRS5</accession>
<feature type="region of interest" description="Disordered" evidence="2">
    <location>
        <begin position="263"/>
        <end position="297"/>
    </location>
</feature>
<dbReference type="Proteomes" id="UP000075886">
    <property type="component" value="Unassembled WGS sequence"/>
</dbReference>
<dbReference type="PROSITE" id="PS50835">
    <property type="entry name" value="IG_LIKE"/>
    <property type="match status" value="1"/>
</dbReference>
<dbReference type="Gene3D" id="2.60.40.10">
    <property type="entry name" value="Immunoglobulins"/>
    <property type="match status" value="2"/>
</dbReference>
<evidence type="ECO:0000259" key="3">
    <source>
        <dbReference type="PROSITE" id="PS50835"/>
    </source>
</evidence>
<evidence type="ECO:0000313" key="5">
    <source>
        <dbReference type="Proteomes" id="UP000075886"/>
    </source>
</evidence>
<reference evidence="4" key="2">
    <citation type="submission" date="2020-05" db="UniProtKB">
        <authorList>
            <consortium name="EnsemblMetazoa"/>
        </authorList>
    </citation>
    <scope>IDENTIFICATION</scope>
    <source>
        <strain evidence="4">FAR1</strain>
    </source>
</reference>
<proteinExistence type="predicted"/>
<dbReference type="FunFam" id="2.60.40.10:FF:000437">
    <property type="entry name" value="Beat-IIIc, isoform A"/>
    <property type="match status" value="1"/>
</dbReference>
<dbReference type="InterPro" id="IPR013783">
    <property type="entry name" value="Ig-like_fold"/>
</dbReference>
<dbReference type="AlphaFoldDB" id="A0A182QRS5"/>
<dbReference type="EnsemblMetazoa" id="AFAF015573-RA">
    <property type="protein sequence ID" value="AFAF015573-PA"/>
    <property type="gene ID" value="AFAF015573"/>
</dbReference>
<keyword evidence="5" id="KW-1185">Reference proteome</keyword>
<keyword evidence="1" id="KW-1015">Disulfide bond</keyword>
<evidence type="ECO:0000256" key="1">
    <source>
        <dbReference type="ARBA" id="ARBA00023157"/>
    </source>
</evidence>
<dbReference type="GO" id="GO:0008045">
    <property type="term" value="P:motor neuron axon guidance"/>
    <property type="evidence" value="ECO:0007669"/>
    <property type="project" value="TreeGrafter"/>
</dbReference>
<dbReference type="STRING" id="69004.A0A182QRS5"/>
<dbReference type="Pfam" id="PF13895">
    <property type="entry name" value="Ig_2"/>
    <property type="match status" value="1"/>
</dbReference>
<dbReference type="Pfam" id="PF08205">
    <property type="entry name" value="C2-set_2"/>
    <property type="match status" value="1"/>
</dbReference>
<evidence type="ECO:0000313" key="4">
    <source>
        <dbReference type="EnsemblMetazoa" id="AFAF015573-PA"/>
    </source>
</evidence>
<feature type="domain" description="Ig-like" evidence="3">
    <location>
        <begin position="37"/>
        <end position="154"/>
    </location>
</feature>
<reference evidence="5" key="1">
    <citation type="submission" date="2014-01" db="EMBL/GenBank/DDBJ databases">
        <title>The Genome Sequence of Anopheles farauti FAR1 (V2).</title>
        <authorList>
            <consortium name="The Broad Institute Genomics Platform"/>
            <person name="Neafsey D.E."/>
            <person name="Besansky N."/>
            <person name="Howell P."/>
            <person name="Walton C."/>
            <person name="Young S.K."/>
            <person name="Zeng Q."/>
            <person name="Gargeya S."/>
            <person name="Fitzgerald M."/>
            <person name="Haas B."/>
            <person name="Abouelleil A."/>
            <person name="Allen A.W."/>
            <person name="Alvarado L."/>
            <person name="Arachchi H.M."/>
            <person name="Berlin A.M."/>
            <person name="Chapman S.B."/>
            <person name="Gainer-Dewar J."/>
            <person name="Goldberg J."/>
            <person name="Griggs A."/>
            <person name="Gujja S."/>
            <person name="Hansen M."/>
            <person name="Howarth C."/>
            <person name="Imamovic A."/>
            <person name="Ireland A."/>
            <person name="Larimer J."/>
            <person name="McCowan C."/>
            <person name="Murphy C."/>
            <person name="Pearson M."/>
            <person name="Poon T.W."/>
            <person name="Priest M."/>
            <person name="Roberts A."/>
            <person name="Saif S."/>
            <person name="Shea T."/>
            <person name="Sisk P."/>
            <person name="Sykes S."/>
            <person name="Wortman J."/>
            <person name="Nusbaum C."/>
            <person name="Birren B."/>
        </authorList>
    </citation>
    <scope>NUCLEOTIDE SEQUENCE [LARGE SCALE GENOMIC DNA]</scope>
    <source>
        <strain evidence="5">FAR1</strain>
    </source>
</reference>
<dbReference type="InterPro" id="IPR036179">
    <property type="entry name" value="Ig-like_dom_sf"/>
</dbReference>
<name>A0A182QRS5_9DIPT</name>
<organism evidence="4 5">
    <name type="scientific">Anopheles farauti</name>
    <dbReference type="NCBI Taxonomy" id="69004"/>
    <lineage>
        <taxon>Eukaryota</taxon>
        <taxon>Metazoa</taxon>
        <taxon>Ecdysozoa</taxon>
        <taxon>Arthropoda</taxon>
        <taxon>Hexapoda</taxon>
        <taxon>Insecta</taxon>
        <taxon>Pterygota</taxon>
        <taxon>Neoptera</taxon>
        <taxon>Endopterygota</taxon>
        <taxon>Diptera</taxon>
        <taxon>Nematocera</taxon>
        <taxon>Culicoidea</taxon>
        <taxon>Culicidae</taxon>
        <taxon>Anophelinae</taxon>
        <taxon>Anopheles</taxon>
    </lineage>
</organism>
<dbReference type="PANTHER" id="PTHR21261">
    <property type="entry name" value="BEAT PROTEIN"/>
    <property type="match status" value="1"/>
</dbReference>
<evidence type="ECO:0000256" key="2">
    <source>
        <dbReference type="SAM" id="MobiDB-lite"/>
    </source>
</evidence>
<protein>
    <recommendedName>
        <fullName evidence="3">Ig-like domain-containing protein</fullName>
    </recommendedName>
</protein>